<sequence>MEKLEQEIERDKYRKLSLTNSNRYLELEEDIKKLKTKYDFLFKSSTSGIAFHKIIYDAKGYPINYVITD</sequence>
<feature type="coiled-coil region" evidence="1">
    <location>
        <begin position="1"/>
        <end position="44"/>
    </location>
</feature>
<keyword evidence="1" id="KW-0175">Coiled coil</keyword>
<evidence type="ECO:0000313" key="2">
    <source>
        <dbReference type="EMBL" id="GAG98153.1"/>
    </source>
</evidence>
<gene>
    <name evidence="2" type="ORF">S01H4_43343</name>
</gene>
<evidence type="ECO:0000256" key="1">
    <source>
        <dbReference type="SAM" id="Coils"/>
    </source>
</evidence>
<dbReference type="EMBL" id="BART01023903">
    <property type="protein sequence ID" value="GAG98153.1"/>
    <property type="molecule type" value="Genomic_DNA"/>
</dbReference>
<organism evidence="2">
    <name type="scientific">marine sediment metagenome</name>
    <dbReference type="NCBI Taxonomy" id="412755"/>
    <lineage>
        <taxon>unclassified sequences</taxon>
        <taxon>metagenomes</taxon>
        <taxon>ecological metagenomes</taxon>
    </lineage>
</organism>
<accession>X1CPT9</accession>
<protein>
    <submittedName>
        <fullName evidence="2">Uncharacterized protein</fullName>
    </submittedName>
</protein>
<proteinExistence type="predicted"/>
<comment type="caution">
    <text evidence="2">The sequence shown here is derived from an EMBL/GenBank/DDBJ whole genome shotgun (WGS) entry which is preliminary data.</text>
</comment>
<name>X1CPT9_9ZZZZ</name>
<reference evidence="2" key="1">
    <citation type="journal article" date="2014" name="Front. Microbiol.">
        <title>High frequency of phylogenetically diverse reductive dehalogenase-homologous genes in deep subseafloor sedimentary metagenomes.</title>
        <authorList>
            <person name="Kawai M."/>
            <person name="Futagami T."/>
            <person name="Toyoda A."/>
            <person name="Takaki Y."/>
            <person name="Nishi S."/>
            <person name="Hori S."/>
            <person name="Arai W."/>
            <person name="Tsubouchi T."/>
            <person name="Morono Y."/>
            <person name="Uchiyama I."/>
            <person name="Ito T."/>
            <person name="Fujiyama A."/>
            <person name="Inagaki F."/>
            <person name="Takami H."/>
        </authorList>
    </citation>
    <scope>NUCLEOTIDE SEQUENCE</scope>
    <source>
        <strain evidence="2">Expedition CK06-06</strain>
    </source>
</reference>
<feature type="non-terminal residue" evidence="2">
    <location>
        <position position="69"/>
    </location>
</feature>
<dbReference type="AlphaFoldDB" id="X1CPT9"/>